<dbReference type="EMBL" id="LN853789">
    <property type="protein sequence ID" value="CRY96694.1"/>
    <property type="molecule type" value="Genomic_DNA"/>
</dbReference>
<feature type="compositionally biased region" description="Polar residues" evidence="1">
    <location>
        <begin position="72"/>
        <end position="90"/>
    </location>
</feature>
<name>A0A0H5Q5K6_9ZZZZ</name>
<organism evidence="2">
    <name type="scientific">uncultured prokaryote</name>
    <dbReference type="NCBI Taxonomy" id="198431"/>
    <lineage>
        <taxon>unclassified sequences</taxon>
        <taxon>environmental samples</taxon>
    </lineage>
</organism>
<reference evidence="2" key="2">
    <citation type="submission" date="2015-07" db="EMBL/GenBank/DDBJ databases">
        <title>Plasmids, circular viruses and viroids from rat gut.</title>
        <authorList>
            <person name="Jorgensen T.J."/>
            <person name="Hansen M.A."/>
            <person name="Xu Z."/>
            <person name="Tabak M.A."/>
            <person name="Sorensen S.J."/>
            <person name="Hansen L.H."/>
        </authorList>
    </citation>
    <scope>NUCLEOTIDE SEQUENCE</scope>
    <source>
        <plasmid evidence="2">pRGFK1216</plasmid>
    </source>
</reference>
<proteinExistence type="predicted"/>
<feature type="region of interest" description="Disordered" evidence="1">
    <location>
        <begin position="40"/>
        <end position="103"/>
    </location>
</feature>
<dbReference type="AlphaFoldDB" id="A0A0H5Q5K6"/>
<feature type="compositionally biased region" description="Acidic residues" evidence="1">
    <location>
        <begin position="91"/>
        <end position="103"/>
    </location>
</feature>
<reference evidence="2" key="1">
    <citation type="submission" date="2015-06" db="EMBL/GenBank/DDBJ databases">
        <authorList>
            <person name="Joergensen T."/>
        </authorList>
    </citation>
    <scope>NUCLEOTIDE SEQUENCE</scope>
    <source>
        <plasmid evidence="2">pRGFK1216</plasmid>
    </source>
</reference>
<feature type="compositionally biased region" description="Polar residues" evidence="1">
    <location>
        <begin position="40"/>
        <end position="65"/>
    </location>
</feature>
<geneLocation type="plasmid" evidence="2">
    <name>pRGFK1216</name>
</geneLocation>
<sequence length="103" mass="11294">MLRKYSSIAGLVLLTLSIFAEPIYAKDVHVSAYTRSDGTHVQSHYRSSPDGNFDNNWTTLGNVNPYTDEPGTLTSQRTNSAKATNATTGTYEDDGESDPDFDL</sequence>
<keyword evidence="2" id="KW-0614">Plasmid</keyword>
<protein>
    <submittedName>
        <fullName evidence="2">Uncharacterized protein</fullName>
    </submittedName>
</protein>
<accession>A0A0H5Q5K6</accession>
<evidence type="ECO:0000256" key="1">
    <source>
        <dbReference type="SAM" id="MobiDB-lite"/>
    </source>
</evidence>
<evidence type="ECO:0000313" key="2">
    <source>
        <dbReference type="EMBL" id="CRY96694.1"/>
    </source>
</evidence>